<gene>
    <name evidence="2" type="ORF">A3J50_00845</name>
</gene>
<protein>
    <submittedName>
        <fullName evidence="2">Uncharacterized protein</fullName>
    </submittedName>
</protein>
<organism evidence="2 3">
    <name type="scientific">Candidatus Woykebacteria bacterium RIFCSPHIGHO2_02_FULL_43_16b</name>
    <dbReference type="NCBI Taxonomy" id="1802601"/>
    <lineage>
        <taxon>Bacteria</taxon>
        <taxon>Candidatus Woykeibacteriota</taxon>
    </lineage>
</organism>
<reference evidence="2 3" key="1">
    <citation type="journal article" date="2016" name="Nat. Commun.">
        <title>Thousands of microbial genomes shed light on interconnected biogeochemical processes in an aquifer system.</title>
        <authorList>
            <person name="Anantharaman K."/>
            <person name="Brown C.T."/>
            <person name="Hug L.A."/>
            <person name="Sharon I."/>
            <person name="Castelle C.J."/>
            <person name="Probst A.J."/>
            <person name="Thomas B.C."/>
            <person name="Singh A."/>
            <person name="Wilkins M.J."/>
            <person name="Karaoz U."/>
            <person name="Brodie E.L."/>
            <person name="Williams K.H."/>
            <person name="Hubbard S.S."/>
            <person name="Banfield J.F."/>
        </authorList>
    </citation>
    <scope>NUCLEOTIDE SEQUENCE [LARGE SCALE GENOMIC DNA]</scope>
</reference>
<evidence type="ECO:0000313" key="3">
    <source>
        <dbReference type="Proteomes" id="UP000177821"/>
    </source>
</evidence>
<keyword evidence="1" id="KW-1133">Transmembrane helix</keyword>
<dbReference type="EMBL" id="MHCX01000027">
    <property type="protein sequence ID" value="OGY29408.1"/>
    <property type="molecule type" value="Genomic_DNA"/>
</dbReference>
<keyword evidence="1" id="KW-0812">Transmembrane</keyword>
<keyword evidence="1" id="KW-0472">Membrane</keyword>
<dbReference type="AlphaFoldDB" id="A0A1G1WNT5"/>
<proteinExistence type="predicted"/>
<dbReference type="Proteomes" id="UP000177821">
    <property type="component" value="Unassembled WGS sequence"/>
</dbReference>
<feature type="transmembrane region" description="Helical" evidence="1">
    <location>
        <begin position="93"/>
        <end position="111"/>
    </location>
</feature>
<evidence type="ECO:0000313" key="2">
    <source>
        <dbReference type="EMBL" id="OGY29408.1"/>
    </source>
</evidence>
<name>A0A1G1WNT5_9BACT</name>
<evidence type="ECO:0000256" key="1">
    <source>
        <dbReference type="SAM" id="Phobius"/>
    </source>
</evidence>
<accession>A0A1G1WNT5</accession>
<sequence length="146" mass="17054">MNTLGSISQIFLVLVRSCWIRRPVCLIFPPIRIFGGFFGEEWNKVWESLSYYLFVNGIFAFIVGISFKVIVVIGIEVLRKTTLSDLNTFADKALAIFGIELVSLFGMILIARFREHLKGINDFYWSSNLFLEWLQRNFRRVVRHLI</sequence>
<feature type="transmembrane region" description="Helical" evidence="1">
    <location>
        <begin position="51"/>
        <end position="73"/>
    </location>
</feature>
<comment type="caution">
    <text evidence="2">The sequence shown here is derived from an EMBL/GenBank/DDBJ whole genome shotgun (WGS) entry which is preliminary data.</text>
</comment>